<evidence type="ECO:0000313" key="8">
    <source>
        <dbReference type="RefSeq" id="XP_022097987.1"/>
    </source>
</evidence>
<feature type="transmembrane region" description="Helical" evidence="5">
    <location>
        <begin position="194"/>
        <end position="212"/>
    </location>
</feature>
<feature type="transmembrane region" description="Helical" evidence="5">
    <location>
        <begin position="338"/>
        <end position="357"/>
    </location>
</feature>
<gene>
    <name evidence="8 9 10 11 12" type="primary">LOC110983221</name>
</gene>
<dbReference type="RefSeq" id="XP_022097992.1">
    <property type="nucleotide sequence ID" value="XM_022242300.1"/>
</dbReference>
<dbReference type="InterPro" id="IPR011701">
    <property type="entry name" value="MFS"/>
</dbReference>
<dbReference type="RefSeq" id="XP_022097991.1">
    <property type="nucleotide sequence ID" value="XM_022242299.1"/>
</dbReference>
<dbReference type="OrthoDB" id="419734at2759"/>
<evidence type="ECO:0000256" key="3">
    <source>
        <dbReference type="ARBA" id="ARBA00022989"/>
    </source>
</evidence>
<evidence type="ECO:0000259" key="6">
    <source>
        <dbReference type="PROSITE" id="PS50850"/>
    </source>
</evidence>
<evidence type="ECO:0000256" key="5">
    <source>
        <dbReference type="SAM" id="Phobius"/>
    </source>
</evidence>
<feature type="domain" description="Major facilitator superfamily (MFS) profile" evidence="6">
    <location>
        <begin position="14"/>
        <end position="454"/>
    </location>
</feature>
<keyword evidence="7" id="KW-1185">Reference proteome</keyword>
<keyword evidence="4 5" id="KW-0472">Membrane</keyword>
<accession>A0A8B7YZ73</accession>
<keyword evidence="3 5" id="KW-1133">Transmembrane helix</keyword>
<dbReference type="PROSITE" id="PS50850">
    <property type="entry name" value="MFS"/>
    <property type="match status" value="1"/>
</dbReference>
<evidence type="ECO:0000313" key="10">
    <source>
        <dbReference type="RefSeq" id="XP_022097989.1"/>
    </source>
</evidence>
<dbReference type="Gene3D" id="1.20.1250.20">
    <property type="entry name" value="MFS general substrate transporter like domains"/>
    <property type="match status" value="1"/>
</dbReference>
<feature type="transmembrane region" description="Helical" evidence="5">
    <location>
        <begin position="363"/>
        <end position="384"/>
    </location>
</feature>
<feature type="transmembrane region" description="Helical" evidence="5">
    <location>
        <begin position="396"/>
        <end position="420"/>
    </location>
</feature>
<feature type="transmembrane region" description="Helical" evidence="5">
    <location>
        <begin position="127"/>
        <end position="149"/>
    </location>
</feature>
<feature type="transmembrane region" description="Helical" evidence="5">
    <location>
        <begin position="68"/>
        <end position="87"/>
    </location>
</feature>
<dbReference type="OMA" id="RANDTAC"/>
<feature type="transmembrane region" description="Helical" evidence="5">
    <location>
        <begin position="5"/>
        <end position="26"/>
    </location>
</feature>
<feature type="transmembrane region" description="Helical" evidence="5">
    <location>
        <begin position="99"/>
        <end position="121"/>
    </location>
</feature>
<dbReference type="GO" id="GO:0022857">
    <property type="term" value="F:transmembrane transporter activity"/>
    <property type="evidence" value="ECO:0007669"/>
    <property type="project" value="InterPro"/>
</dbReference>
<evidence type="ECO:0000313" key="9">
    <source>
        <dbReference type="RefSeq" id="XP_022097988.1"/>
    </source>
</evidence>
<dbReference type="SUPFAM" id="SSF103473">
    <property type="entry name" value="MFS general substrate transporter"/>
    <property type="match status" value="1"/>
</dbReference>
<protein>
    <submittedName>
        <fullName evidence="8 9">Proton-coupled folate transporter-like isoform X1</fullName>
    </submittedName>
</protein>
<dbReference type="GeneID" id="110983221"/>
<evidence type="ECO:0000313" key="12">
    <source>
        <dbReference type="RefSeq" id="XP_022097992.1"/>
    </source>
</evidence>
<reference evidence="8 9" key="1">
    <citation type="submission" date="2025-04" db="UniProtKB">
        <authorList>
            <consortium name="RefSeq"/>
        </authorList>
    </citation>
    <scope>IDENTIFICATION</scope>
</reference>
<comment type="subcellular location">
    <subcellularLocation>
        <location evidence="1">Membrane</location>
        <topology evidence="1">Multi-pass membrane protein</topology>
    </subcellularLocation>
</comment>
<dbReference type="PANTHER" id="PTHR23507:SF1">
    <property type="entry name" value="FI18259P1-RELATED"/>
    <property type="match status" value="1"/>
</dbReference>
<feature type="transmembrane region" description="Helical" evidence="5">
    <location>
        <begin position="170"/>
        <end position="188"/>
    </location>
</feature>
<proteinExistence type="predicted"/>
<organism evidence="7 8">
    <name type="scientific">Acanthaster planci</name>
    <name type="common">Crown-of-thorns starfish</name>
    <dbReference type="NCBI Taxonomy" id="133434"/>
    <lineage>
        <taxon>Eukaryota</taxon>
        <taxon>Metazoa</taxon>
        <taxon>Echinodermata</taxon>
        <taxon>Eleutherozoa</taxon>
        <taxon>Asterozoa</taxon>
        <taxon>Asteroidea</taxon>
        <taxon>Valvatacea</taxon>
        <taxon>Valvatida</taxon>
        <taxon>Acanthasteridae</taxon>
        <taxon>Acanthaster</taxon>
    </lineage>
</organism>
<dbReference type="RefSeq" id="XP_022097988.1">
    <property type="nucleotide sequence ID" value="XM_022242296.1"/>
</dbReference>
<dbReference type="PANTHER" id="PTHR23507">
    <property type="entry name" value="ZGC:174356"/>
    <property type="match status" value="1"/>
</dbReference>
<dbReference type="Pfam" id="PF07690">
    <property type="entry name" value="MFS_1"/>
    <property type="match status" value="1"/>
</dbReference>
<dbReference type="InterPro" id="IPR036259">
    <property type="entry name" value="MFS_trans_sf"/>
</dbReference>
<keyword evidence="2 5" id="KW-0812">Transmembrane</keyword>
<dbReference type="Proteomes" id="UP000694845">
    <property type="component" value="Unplaced"/>
</dbReference>
<evidence type="ECO:0000313" key="7">
    <source>
        <dbReference type="Proteomes" id="UP000694845"/>
    </source>
</evidence>
<dbReference type="KEGG" id="aplc:110983221"/>
<name>A0A8B7YZ73_ACAPL</name>
<dbReference type="RefSeq" id="XP_022097989.1">
    <property type="nucleotide sequence ID" value="XM_022242297.1"/>
</dbReference>
<feature type="transmembrane region" description="Helical" evidence="5">
    <location>
        <begin position="265"/>
        <end position="291"/>
    </location>
</feature>
<feature type="transmembrane region" description="Helical" evidence="5">
    <location>
        <begin position="303"/>
        <end position="326"/>
    </location>
</feature>
<dbReference type="InterPro" id="IPR020846">
    <property type="entry name" value="MFS_dom"/>
</dbReference>
<dbReference type="RefSeq" id="XP_022097987.1">
    <property type="nucleotide sequence ID" value="XM_022242295.1"/>
</dbReference>
<evidence type="ECO:0000313" key="11">
    <source>
        <dbReference type="RefSeq" id="XP_022097991.1"/>
    </source>
</evidence>
<feature type="transmembrane region" description="Helical" evidence="5">
    <location>
        <begin position="426"/>
        <end position="451"/>
    </location>
</feature>
<evidence type="ECO:0000256" key="1">
    <source>
        <dbReference type="ARBA" id="ARBA00004141"/>
    </source>
</evidence>
<evidence type="ECO:0000256" key="2">
    <source>
        <dbReference type="ARBA" id="ARBA00022692"/>
    </source>
</evidence>
<dbReference type="GO" id="GO:0016020">
    <property type="term" value="C:membrane"/>
    <property type="evidence" value="ECO:0007669"/>
    <property type="project" value="UniProtKB-SubCell"/>
</dbReference>
<sequence length="488" mass="53821">MTFWYLNLVTVEPVLFLFTMSLFMQYPVTQLLVLHKVCLSIHNSTAVCANISEDADEENEVQSTAAHWNLYLTIAINLPGALMSVIYGAISDQVGRRGVMVLPSVGLILGSVGFFLQSHFIHAHVAYLLPSALIIGVFGNVGASYIALMSHICDITEVSSRTKRLGIMESMSFIGGPIGMMAAGAMVQHHGFEVVYLLIIALNSVIVLYIALRLEEPSKRSVKSDKKLRSISHVWLRRMCRHVSSSLLRTLRVYFIKREDKRRRYLLIIQLIGILGIVAFAGELDLFILYTKHSPLTWSASTIGIYLSVRTLLKGVPLAIGLPILFGYFRHRSVRFDLVLAMLGLVSVAASMILVAFSHSMFMMALVAGIGCLSGYPGAIMGSIKSKLVQPDEFGALFACTVLIQTAFVAAGSLLFNTLYSATLRVWPGLSFIGIGAIYMVNLVLVIYLWLDMADVKLNENHTPAEDREFAVKLLSETEDSEMDDAVV</sequence>
<dbReference type="AlphaFoldDB" id="A0A8B7YZ73"/>
<evidence type="ECO:0000256" key="4">
    <source>
        <dbReference type="ARBA" id="ARBA00023136"/>
    </source>
</evidence>